<name>A0AAF0IZQ8_9BASI</name>
<dbReference type="Pfam" id="PF04227">
    <property type="entry name" value="Indigoidine_A"/>
    <property type="match status" value="1"/>
</dbReference>
<evidence type="ECO:0000313" key="10">
    <source>
        <dbReference type="Proteomes" id="UP001214415"/>
    </source>
</evidence>
<keyword evidence="4" id="KW-0378">Hydrolase</keyword>
<dbReference type="GO" id="GO:0016798">
    <property type="term" value="F:hydrolase activity, acting on glycosyl bonds"/>
    <property type="evidence" value="ECO:0007669"/>
    <property type="project" value="UniProtKB-KW"/>
</dbReference>
<dbReference type="SUPFAM" id="SSF110581">
    <property type="entry name" value="Indigoidine synthase A-like"/>
    <property type="match status" value="1"/>
</dbReference>
<keyword evidence="1" id="KW-0808">Transferase</keyword>
<dbReference type="PANTHER" id="PTHR42909">
    <property type="entry name" value="ZGC:136858"/>
    <property type="match status" value="1"/>
</dbReference>
<dbReference type="AlphaFoldDB" id="A0AAF0IZQ8"/>
<gene>
    <name evidence="9" type="ORF">MEQU1_002491</name>
</gene>
<reference evidence="9" key="1">
    <citation type="submission" date="2023-03" db="EMBL/GenBank/DDBJ databases">
        <title>Mating type loci evolution in Malassezia.</title>
        <authorList>
            <person name="Coelho M.A."/>
        </authorList>
    </citation>
    <scope>NUCLEOTIDE SEQUENCE</scope>
    <source>
        <strain evidence="9">CBS 12830</strain>
    </source>
</reference>
<keyword evidence="3" id="KW-0418">Kinase</keyword>
<evidence type="ECO:0000256" key="4">
    <source>
        <dbReference type="ARBA" id="ARBA00022801"/>
    </source>
</evidence>
<dbReference type="PROSITE" id="PS00584">
    <property type="entry name" value="PFKB_KINASES_2"/>
    <property type="match status" value="1"/>
</dbReference>
<dbReference type="Gene3D" id="3.40.1790.10">
    <property type="entry name" value="Indigoidine synthase domain"/>
    <property type="match status" value="1"/>
</dbReference>
<evidence type="ECO:0000256" key="2">
    <source>
        <dbReference type="ARBA" id="ARBA00022723"/>
    </source>
</evidence>
<feature type="domain" description="Carbohydrate kinase PfkB" evidence="8">
    <location>
        <begin position="282"/>
        <end position="592"/>
    </location>
</feature>
<evidence type="ECO:0000256" key="6">
    <source>
        <dbReference type="ARBA" id="ARBA00023239"/>
    </source>
</evidence>
<evidence type="ECO:0000256" key="7">
    <source>
        <dbReference type="ARBA" id="ARBA00023295"/>
    </source>
</evidence>
<proteinExistence type="predicted"/>
<evidence type="ECO:0000256" key="1">
    <source>
        <dbReference type="ARBA" id="ARBA00022679"/>
    </source>
</evidence>
<keyword evidence="7" id="KW-0326">Glycosidase</keyword>
<dbReference type="InterPro" id="IPR011611">
    <property type="entry name" value="PfkB_dom"/>
</dbReference>
<dbReference type="InterPro" id="IPR022830">
    <property type="entry name" value="Indigdn_synthA-like"/>
</dbReference>
<keyword evidence="5" id="KW-0464">Manganese</keyword>
<keyword evidence="10" id="KW-1185">Reference proteome</keyword>
<keyword evidence="6" id="KW-0456">Lyase</keyword>
<dbReference type="GO" id="GO:0004730">
    <property type="term" value="F:pseudouridylate synthase activity"/>
    <property type="evidence" value="ECO:0007669"/>
    <property type="project" value="InterPro"/>
</dbReference>
<protein>
    <recommendedName>
        <fullName evidence="8">Carbohydrate kinase PfkB domain-containing protein</fullName>
    </recommendedName>
</protein>
<sequence>MLPSARWVITDAVQAALQAGRAVVALESTIITHGLPRPINYEMAVAVEEQIRKKGAEPASIAVLDGRVHIGLSRNELARIAESDPSRTVKVSRGGLAHVLAKAMDISADLVELGRTRVAVFCSGAKSILDIPRTLEYLETQGVPVLTFHPEGQFPCFYTAASGCRVPTVASIEEAARTIARNEELGLENGLVFGVPIPNESESDGAMIQQAVEQAVQESKELGIDRQGKLVTPWLLKRVSELAQHSVKSNVGLVLNNARHAAECAVALSGKTPSQVAYWSTPSPKHMESPQSTAPGTVRLSAGGVALNVARAAHAMLPKETDVLLCAAYGEDTLGRILVEEVKNAGMRTDALIPMEKTAVCNLLLNAAGDLVTGTADMDVVEECMTPDVVTKQIQRHMPLVVCMDANMRPESLAAVLDACASAGSTVLFEPTSVQKCRRLIEALALQSHAKPVHLLTPNQHELACMAEYVRLLFPDAPRPLLSNVHALATRWGLPPAWLHDALTTATLAHTQFIKLGSHGVLVVTHAGAEDGPDIIHMPADTLDPEQAMNSTGAGDTFVGAVLAHMSTLSNDFSRWTLSDMVELAHAGQQAAQHTLRSPDAVAPRLR</sequence>
<dbReference type="GO" id="GO:0046872">
    <property type="term" value="F:metal ion binding"/>
    <property type="evidence" value="ECO:0007669"/>
    <property type="project" value="UniProtKB-KW"/>
</dbReference>
<evidence type="ECO:0000313" key="9">
    <source>
        <dbReference type="EMBL" id="WFD23797.1"/>
    </source>
</evidence>
<evidence type="ECO:0000256" key="5">
    <source>
        <dbReference type="ARBA" id="ARBA00023211"/>
    </source>
</evidence>
<accession>A0AAF0IZQ8</accession>
<evidence type="ECO:0000259" key="8">
    <source>
        <dbReference type="Pfam" id="PF00294"/>
    </source>
</evidence>
<dbReference type="InterPro" id="IPR002173">
    <property type="entry name" value="Carboh/pur_kinase_PfkB_CS"/>
</dbReference>
<dbReference type="InterPro" id="IPR029056">
    <property type="entry name" value="Ribokinase-like"/>
</dbReference>
<dbReference type="GO" id="GO:0005737">
    <property type="term" value="C:cytoplasm"/>
    <property type="evidence" value="ECO:0007669"/>
    <property type="project" value="TreeGrafter"/>
</dbReference>
<dbReference type="SUPFAM" id="SSF53613">
    <property type="entry name" value="Ribokinase-like"/>
    <property type="match status" value="1"/>
</dbReference>
<dbReference type="InterPro" id="IPR007342">
    <property type="entry name" value="PsuG"/>
</dbReference>
<dbReference type="Gene3D" id="3.40.1190.20">
    <property type="match status" value="1"/>
</dbReference>
<dbReference type="EMBL" id="CP119903">
    <property type="protein sequence ID" value="WFD23797.1"/>
    <property type="molecule type" value="Genomic_DNA"/>
</dbReference>
<dbReference type="GO" id="GO:0016301">
    <property type="term" value="F:kinase activity"/>
    <property type="evidence" value="ECO:0007669"/>
    <property type="project" value="UniProtKB-KW"/>
</dbReference>
<keyword evidence="2" id="KW-0479">Metal-binding</keyword>
<dbReference type="PANTHER" id="PTHR42909:SF1">
    <property type="entry name" value="CARBOHYDRATE KINASE PFKB DOMAIN-CONTAINING PROTEIN"/>
    <property type="match status" value="1"/>
</dbReference>
<dbReference type="Proteomes" id="UP001214415">
    <property type="component" value="Chromosome 4"/>
</dbReference>
<organism evidence="9 10">
    <name type="scientific">Malassezia equina</name>
    <dbReference type="NCBI Taxonomy" id="1381935"/>
    <lineage>
        <taxon>Eukaryota</taxon>
        <taxon>Fungi</taxon>
        <taxon>Dikarya</taxon>
        <taxon>Basidiomycota</taxon>
        <taxon>Ustilaginomycotina</taxon>
        <taxon>Malasseziomycetes</taxon>
        <taxon>Malasseziales</taxon>
        <taxon>Malasseziaceae</taxon>
        <taxon>Malassezia</taxon>
    </lineage>
</organism>
<evidence type="ECO:0000256" key="3">
    <source>
        <dbReference type="ARBA" id="ARBA00022777"/>
    </source>
</evidence>
<dbReference type="Pfam" id="PF00294">
    <property type="entry name" value="PfkB"/>
    <property type="match status" value="1"/>
</dbReference>